<feature type="transmembrane region" description="Helical" evidence="1">
    <location>
        <begin position="99"/>
        <end position="117"/>
    </location>
</feature>
<keyword evidence="1" id="KW-0472">Membrane</keyword>
<dbReference type="InterPro" id="IPR029787">
    <property type="entry name" value="Nucleotide_cyclase"/>
</dbReference>
<dbReference type="SUPFAM" id="SSF55073">
    <property type="entry name" value="Nucleotide cyclase"/>
    <property type="match status" value="1"/>
</dbReference>
<evidence type="ECO:0000313" key="6">
    <source>
        <dbReference type="Proteomes" id="UP000219482"/>
    </source>
</evidence>
<feature type="domain" description="EAL" evidence="3">
    <location>
        <begin position="618"/>
        <end position="872"/>
    </location>
</feature>
<dbReference type="InterPro" id="IPR001633">
    <property type="entry name" value="EAL_dom"/>
</dbReference>
<keyword evidence="1" id="KW-0812">Transmembrane</keyword>
<dbReference type="Gene3D" id="3.20.20.450">
    <property type="entry name" value="EAL domain"/>
    <property type="match status" value="1"/>
</dbReference>
<feature type="transmembrane region" description="Helical" evidence="1">
    <location>
        <begin position="192"/>
        <end position="214"/>
    </location>
</feature>
<feature type="transmembrane region" description="Helical" evidence="1">
    <location>
        <begin position="287"/>
        <end position="305"/>
    </location>
</feature>
<dbReference type="InterPro" id="IPR000700">
    <property type="entry name" value="PAS-assoc_C"/>
</dbReference>
<dbReference type="Pfam" id="PF00563">
    <property type="entry name" value="EAL"/>
    <property type="match status" value="1"/>
</dbReference>
<feature type="transmembrane region" description="Helical" evidence="1">
    <location>
        <begin position="129"/>
        <end position="154"/>
    </location>
</feature>
<dbReference type="SUPFAM" id="SSF55785">
    <property type="entry name" value="PYP-like sensor domain (PAS domain)"/>
    <property type="match status" value="1"/>
</dbReference>
<dbReference type="CDD" id="cd01948">
    <property type="entry name" value="EAL"/>
    <property type="match status" value="1"/>
</dbReference>
<dbReference type="Proteomes" id="UP000219482">
    <property type="component" value="Unassembled WGS sequence"/>
</dbReference>
<evidence type="ECO:0000313" key="5">
    <source>
        <dbReference type="EMBL" id="SOE03364.1"/>
    </source>
</evidence>
<dbReference type="PROSITE" id="PS50887">
    <property type="entry name" value="GGDEF"/>
    <property type="match status" value="1"/>
</dbReference>
<feature type="transmembrane region" description="Helical" evidence="1">
    <location>
        <begin position="12"/>
        <end position="31"/>
    </location>
</feature>
<feature type="transmembrane region" description="Helical" evidence="1">
    <location>
        <begin position="220"/>
        <end position="237"/>
    </location>
</feature>
<dbReference type="PANTHER" id="PTHR44757">
    <property type="entry name" value="DIGUANYLATE CYCLASE DGCP"/>
    <property type="match status" value="1"/>
</dbReference>
<keyword evidence="1" id="KW-1133">Transmembrane helix</keyword>
<dbReference type="InterPro" id="IPR000014">
    <property type="entry name" value="PAS"/>
</dbReference>
<dbReference type="InterPro" id="IPR000160">
    <property type="entry name" value="GGDEF_dom"/>
</dbReference>
<dbReference type="NCBIfam" id="TIGR00254">
    <property type="entry name" value="GGDEF"/>
    <property type="match status" value="1"/>
</dbReference>
<dbReference type="InterPro" id="IPR035919">
    <property type="entry name" value="EAL_sf"/>
</dbReference>
<dbReference type="AlphaFoldDB" id="A0A286H7W9"/>
<evidence type="ECO:0000259" key="3">
    <source>
        <dbReference type="PROSITE" id="PS50883"/>
    </source>
</evidence>
<dbReference type="InterPro" id="IPR052155">
    <property type="entry name" value="Biofilm_reg_signaling"/>
</dbReference>
<dbReference type="Pfam" id="PF08448">
    <property type="entry name" value="PAS_4"/>
    <property type="match status" value="1"/>
</dbReference>
<sequence length="895" mass="93268">MGDDARRLGRRARTGGWLAAAAALIAATVALDGTLASQVLYLVVVLGCAVAAWVGLRGRPARPGVVLIALGLSLSSLGDLVWQLLTWLGLEPDVSVADAAYLSGYVALALGLTRMAGCSAGEARARVDGWIDTVVVLVAALLVMWQFSIAATVVDESVPILTRLVWASYPALDAALVALVFRVVVAGHRRDGGALAVAVGAGCWLASDLAYLMRPDPGDAGAMLSAGWMLGAVLLVLATRATTSAGAKVAREGDAGLGRLAVSLGALLVPGSIELVNDLTDGPESPLALYGATLALVLLVFARAARLMTAEARARELVGSRARYSAALAAHSSDAVVVVDRSGRLRSDVSQLAVLLGADPGPDLPVSDLMRHAGLDPAEARTVFERALAAGGAVVSAELARQVAGEERWLGVRLVDLSDDPDVNGVVVHATDVTERKRAEQTLAHQAFHDGLTGLANRALFTDRVEQALRHDARHGDTSAVVYVDLDGFKAVNDNLGHQAGDELLRQVAERLAATVRGGDTLARLGGDEFAILVGQAGTAEEATAAGERVLVALGRPVRIGNQVVTVSGSVGVAVSDPDATSDSLVRDADIAMYAAKAAGRGRVVVFDPGMRAAVVERRELERELQGALAGGELRLVYQPVVELSGSTVVGFEALLRWHSPTLGPIAPDRFVPVAEDLDLIGEIGAWVLREACATAAEWRRRPGMRDLTMAVNVSAVQLASPDLVGQIVEALASSGLPASALVLEVTETALVRDPDAAADRLAALRALGVRLALDDFGTGYSSLSYLRQFTVDILKIDRSFISTIAGAELPPIVRGLIELGRTLDLEIVAEGIELEVQRDQLRAARCDLAQGYLFAAPLEQDEAERFLLGSAPTALGSAPTTLGSAPTTLVDAGA</sequence>
<protein>
    <submittedName>
        <fullName evidence="5">PAS domain S-box-containing protein/diguanylate cyclase (GGDEF) domain-containing protein</fullName>
    </submittedName>
</protein>
<dbReference type="SMART" id="SM00267">
    <property type="entry name" value="GGDEF"/>
    <property type="match status" value="1"/>
</dbReference>
<dbReference type="PROSITE" id="PS50113">
    <property type="entry name" value="PAC"/>
    <property type="match status" value="1"/>
</dbReference>
<proteinExistence type="predicted"/>
<dbReference type="InterPro" id="IPR043128">
    <property type="entry name" value="Rev_trsase/Diguanyl_cyclase"/>
</dbReference>
<dbReference type="Gene3D" id="3.30.70.270">
    <property type="match status" value="1"/>
</dbReference>
<dbReference type="SMART" id="SM00052">
    <property type="entry name" value="EAL"/>
    <property type="match status" value="1"/>
</dbReference>
<feature type="transmembrane region" description="Helical" evidence="1">
    <location>
        <begin position="166"/>
        <end position="185"/>
    </location>
</feature>
<dbReference type="EMBL" id="OCNK01000006">
    <property type="protein sequence ID" value="SOE03364.1"/>
    <property type="molecule type" value="Genomic_DNA"/>
</dbReference>
<feature type="transmembrane region" description="Helical" evidence="1">
    <location>
        <begin position="65"/>
        <end position="87"/>
    </location>
</feature>
<organism evidence="5 6">
    <name type="scientific">Blastococcus haudaquaticus</name>
    <dbReference type="NCBI Taxonomy" id="1938745"/>
    <lineage>
        <taxon>Bacteria</taxon>
        <taxon>Bacillati</taxon>
        <taxon>Actinomycetota</taxon>
        <taxon>Actinomycetes</taxon>
        <taxon>Geodermatophilales</taxon>
        <taxon>Geodermatophilaceae</taxon>
        <taxon>Blastococcus</taxon>
    </lineage>
</organism>
<dbReference type="PANTHER" id="PTHR44757:SF2">
    <property type="entry name" value="BIOFILM ARCHITECTURE MAINTENANCE PROTEIN MBAA"/>
    <property type="match status" value="1"/>
</dbReference>
<evidence type="ECO:0000259" key="4">
    <source>
        <dbReference type="PROSITE" id="PS50887"/>
    </source>
</evidence>
<gene>
    <name evidence="5" type="ORF">SAMN06272739_4118</name>
</gene>
<evidence type="ECO:0000256" key="1">
    <source>
        <dbReference type="SAM" id="Phobius"/>
    </source>
</evidence>
<dbReference type="SUPFAM" id="SSF141868">
    <property type="entry name" value="EAL domain-like"/>
    <property type="match status" value="1"/>
</dbReference>
<dbReference type="FunFam" id="3.30.70.270:FF:000001">
    <property type="entry name" value="Diguanylate cyclase domain protein"/>
    <property type="match status" value="1"/>
</dbReference>
<dbReference type="OrthoDB" id="23692at2"/>
<dbReference type="CDD" id="cd01949">
    <property type="entry name" value="GGDEF"/>
    <property type="match status" value="1"/>
</dbReference>
<accession>A0A286H7W9</accession>
<dbReference type="Pfam" id="PF00990">
    <property type="entry name" value="GGDEF"/>
    <property type="match status" value="1"/>
</dbReference>
<dbReference type="Gene3D" id="3.30.450.20">
    <property type="entry name" value="PAS domain"/>
    <property type="match status" value="1"/>
</dbReference>
<feature type="transmembrane region" description="Helical" evidence="1">
    <location>
        <begin position="37"/>
        <end position="56"/>
    </location>
</feature>
<dbReference type="RefSeq" id="WP_097185808.1">
    <property type="nucleotide sequence ID" value="NZ_OCNK01000006.1"/>
</dbReference>
<dbReference type="InterPro" id="IPR035965">
    <property type="entry name" value="PAS-like_dom_sf"/>
</dbReference>
<name>A0A286H7W9_9ACTN</name>
<evidence type="ECO:0000259" key="2">
    <source>
        <dbReference type="PROSITE" id="PS50113"/>
    </source>
</evidence>
<dbReference type="NCBIfam" id="TIGR00229">
    <property type="entry name" value="sensory_box"/>
    <property type="match status" value="1"/>
</dbReference>
<feature type="domain" description="PAC" evidence="2">
    <location>
        <begin position="393"/>
        <end position="445"/>
    </location>
</feature>
<dbReference type="PROSITE" id="PS50883">
    <property type="entry name" value="EAL"/>
    <property type="match status" value="1"/>
</dbReference>
<reference evidence="6" key="1">
    <citation type="submission" date="2017-09" db="EMBL/GenBank/DDBJ databases">
        <authorList>
            <person name="Varghese N."/>
            <person name="Submissions S."/>
        </authorList>
    </citation>
    <scope>NUCLEOTIDE SEQUENCE [LARGE SCALE GENOMIC DNA]</scope>
    <source>
        <strain evidence="6">DSM 44270</strain>
    </source>
</reference>
<dbReference type="InterPro" id="IPR013656">
    <property type="entry name" value="PAS_4"/>
</dbReference>
<feature type="domain" description="GGDEF" evidence="4">
    <location>
        <begin position="477"/>
        <end position="609"/>
    </location>
</feature>
<keyword evidence="6" id="KW-1185">Reference proteome</keyword>